<keyword evidence="3 8" id="KW-0349">Heme</keyword>
<evidence type="ECO:0000256" key="3">
    <source>
        <dbReference type="ARBA" id="ARBA00022617"/>
    </source>
</evidence>
<dbReference type="GO" id="GO:0016705">
    <property type="term" value="F:oxidoreductase activity, acting on paired donors, with incorporation or reduction of molecular oxygen"/>
    <property type="evidence" value="ECO:0007669"/>
    <property type="project" value="InterPro"/>
</dbReference>
<evidence type="ECO:0000256" key="7">
    <source>
        <dbReference type="ARBA" id="ARBA00023033"/>
    </source>
</evidence>
<dbReference type="PROSITE" id="PS00086">
    <property type="entry name" value="CYTOCHROME_P450"/>
    <property type="match status" value="1"/>
</dbReference>
<sequence length="548" mass="63088">MAVFYLLLILSAIFGAIYYYLENSRIVKMGHLIPGPPTVPFLGNALIVLNVEPTQIIDKLSKFASYGKVIRAFMGPLLYVFIIDPKDIEIILSSHVHIDKSFEYRFFKPWLGEGLLISTGEKWRSHRKIIAPTFHLSILRTFVPLFYENSKVLVSKMREVVGKEFDCHDYLSATTVDILLETAMGVKDTKMDGAGFEYAMAVMKMCDIVHRRSYKLWTRFDFFFNLTKPAKTQEKLLGTIHGLTNNVIKEKRSKYDAMATQDKIRIKSVDSCKNIEPEVFEKNSTEEKVGYDYVRDDLDDIDENDVGEKKRLAFLDLMMELARNGANLTDVEIKEEVDTIMFEGHDTTAAGSSFVLCLLGYYQDIQEKVCQELDEIFEGSDRETTFNDTLEMKYLERVILETLRLFPPVPLIARKLNEDVKLVTGGYVIPEGATVLIPPYQVHRQEEIYPNPEQFNPDNFLPENMQQRHYYGFIPFSAGPRSCVGRKYAMLKLKVLLSTVLRHYKILSDVPIKEFHLVPDIILKRADGFRIRIEPRNARVRSESHSAH</sequence>
<dbReference type="SUPFAM" id="SSF48264">
    <property type="entry name" value="Cytochrome P450"/>
    <property type="match status" value="1"/>
</dbReference>
<keyword evidence="7 9" id="KW-0503">Monooxygenase</keyword>
<evidence type="ECO:0000256" key="1">
    <source>
        <dbReference type="ARBA" id="ARBA00001971"/>
    </source>
</evidence>
<keyword evidence="10" id="KW-1185">Reference proteome</keyword>
<dbReference type="Pfam" id="PF00067">
    <property type="entry name" value="p450"/>
    <property type="match status" value="1"/>
</dbReference>
<dbReference type="InterPro" id="IPR002401">
    <property type="entry name" value="Cyt_P450_E_grp-I"/>
</dbReference>
<dbReference type="CDD" id="cd20628">
    <property type="entry name" value="CYP4"/>
    <property type="match status" value="1"/>
</dbReference>
<dbReference type="GeneID" id="107222429"/>
<gene>
    <name evidence="11" type="primary">LOC107222429</name>
</gene>
<keyword evidence="5 9" id="KW-0560">Oxidoreductase</keyword>
<dbReference type="AlphaFoldDB" id="A0A6J0BS22"/>
<name>A0A6J0BS22_NEOLC</name>
<organism evidence="11">
    <name type="scientific">Neodiprion lecontei</name>
    <name type="common">Redheaded pine sawfly</name>
    <dbReference type="NCBI Taxonomy" id="441921"/>
    <lineage>
        <taxon>Eukaryota</taxon>
        <taxon>Metazoa</taxon>
        <taxon>Ecdysozoa</taxon>
        <taxon>Arthropoda</taxon>
        <taxon>Hexapoda</taxon>
        <taxon>Insecta</taxon>
        <taxon>Pterygota</taxon>
        <taxon>Neoptera</taxon>
        <taxon>Endopterygota</taxon>
        <taxon>Hymenoptera</taxon>
        <taxon>Tenthredinoidea</taxon>
        <taxon>Diprionidae</taxon>
        <taxon>Diprioninae</taxon>
        <taxon>Neodiprion</taxon>
    </lineage>
</organism>
<accession>A0A6J0BS22</accession>
<evidence type="ECO:0000256" key="8">
    <source>
        <dbReference type="PIRSR" id="PIRSR602401-1"/>
    </source>
</evidence>
<dbReference type="GO" id="GO:0020037">
    <property type="term" value="F:heme binding"/>
    <property type="evidence" value="ECO:0007669"/>
    <property type="project" value="InterPro"/>
</dbReference>
<dbReference type="GO" id="GO:0005506">
    <property type="term" value="F:iron ion binding"/>
    <property type="evidence" value="ECO:0007669"/>
    <property type="project" value="InterPro"/>
</dbReference>
<evidence type="ECO:0000256" key="6">
    <source>
        <dbReference type="ARBA" id="ARBA00023004"/>
    </source>
</evidence>
<evidence type="ECO:0000313" key="11">
    <source>
        <dbReference type="RefSeq" id="XP_015517285.1"/>
    </source>
</evidence>
<dbReference type="OrthoDB" id="1470350at2759"/>
<evidence type="ECO:0000256" key="5">
    <source>
        <dbReference type="ARBA" id="ARBA00023002"/>
    </source>
</evidence>
<dbReference type="PANTHER" id="PTHR24291">
    <property type="entry name" value="CYTOCHROME P450 FAMILY 4"/>
    <property type="match status" value="1"/>
</dbReference>
<dbReference type="PANTHER" id="PTHR24291:SF106">
    <property type="entry name" value="CYTOCHROME P450 4G1-RELATED"/>
    <property type="match status" value="1"/>
</dbReference>
<keyword evidence="4 8" id="KW-0479">Metal-binding</keyword>
<evidence type="ECO:0000256" key="9">
    <source>
        <dbReference type="RuleBase" id="RU000461"/>
    </source>
</evidence>
<evidence type="ECO:0000256" key="4">
    <source>
        <dbReference type="ARBA" id="ARBA00022723"/>
    </source>
</evidence>
<proteinExistence type="inferred from homology"/>
<comment type="similarity">
    <text evidence="2 9">Belongs to the cytochrome P450 family.</text>
</comment>
<reference evidence="11" key="1">
    <citation type="submission" date="2025-08" db="UniProtKB">
        <authorList>
            <consortium name="RefSeq"/>
        </authorList>
    </citation>
    <scope>IDENTIFICATION</scope>
    <source>
        <tissue evidence="11">Thorax and Abdomen</tissue>
    </source>
</reference>
<dbReference type="PRINTS" id="PR00463">
    <property type="entry name" value="EP450I"/>
</dbReference>
<dbReference type="InParanoid" id="A0A6J0BS22"/>
<feature type="binding site" description="axial binding residue" evidence="8">
    <location>
        <position position="483"/>
    </location>
    <ligand>
        <name>heme</name>
        <dbReference type="ChEBI" id="CHEBI:30413"/>
    </ligand>
    <ligandPart>
        <name>Fe</name>
        <dbReference type="ChEBI" id="CHEBI:18248"/>
    </ligandPart>
</feature>
<dbReference type="Gene3D" id="1.10.630.10">
    <property type="entry name" value="Cytochrome P450"/>
    <property type="match status" value="1"/>
</dbReference>
<comment type="cofactor">
    <cofactor evidence="1 8">
        <name>heme</name>
        <dbReference type="ChEBI" id="CHEBI:30413"/>
    </cofactor>
</comment>
<dbReference type="GO" id="GO:0004497">
    <property type="term" value="F:monooxygenase activity"/>
    <property type="evidence" value="ECO:0007669"/>
    <property type="project" value="UniProtKB-KW"/>
</dbReference>
<protein>
    <submittedName>
        <fullName evidence="11">Cytochrome P450 4g15</fullName>
    </submittedName>
</protein>
<dbReference type="PRINTS" id="PR00385">
    <property type="entry name" value="P450"/>
</dbReference>
<keyword evidence="6 8" id="KW-0408">Iron</keyword>
<evidence type="ECO:0000256" key="2">
    <source>
        <dbReference type="ARBA" id="ARBA00010617"/>
    </source>
</evidence>
<dbReference type="InterPro" id="IPR050196">
    <property type="entry name" value="Cytochrome_P450_Monoox"/>
</dbReference>
<dbReference type="InterPro" id="IPR001128">
    <property type="entry name" value="Cyt_P450"/>
</dbReference>
<dbReference type="KEGG" id="nlo:107222429"/>
<dbReference type="RefSeq" id="XP_015517285.1">
    <property type="nucleotide sequence ID" value="XM_015661799.2"/>
</dbReference>
<dbReference type="Proteomes" id="UP000829291">
    <property type="component" value="Chromosome 6"/>
</dbReference>
<dbReference type="InterPro" id="IPR017972">
    <property type="entry name" value="Cyt_P450_CS"/>
</dbReference>
<evidence type="ECO:0000313" key="10">
    <source>
        <dbReference type="Proteomes" id="UP000829291"/>
    </source>
</evidence>
<dbReference type="InterPro" id="IPR036396">
    <property type="entry name" value="Cyt_P450_sf"/>
</dbReference>